<feature type="compositionally biased region" description="Low complexity" evidence="1">
    <location>
        <begin position="19"/>
        <end position="33"/>
    </location>
</feature>
<reference evidence="2" key="2">
    <citation type="submission" date="2003-12" db="EMBL/GenBank/DDBJ databases">
        <authorList>
            <person name="German Neurospora genome project"/>
        </authorList>
    </citation>
    <scope>NUCLEOTIDE SEQUENCE</scope>
</reference>
<dbReference type="VEuPathDB" id="FungiDB:NCU16350"/>
<feature type="region of interest" description="Disordered" evidence="1">
    <location>
        <begin position="1"/>
        <end position="120"/>
    </location>
</feature>
<feature type="compositionally biased region" description="Basic and acidic residues" evidence="1">
    <location>
        <begin position="287"/>
        <end position="300"/>
    </location>
</feature>
<gene>
    <name evidence="2" type="primary">B13N4.140</name>
</gene>
<accession>Q6MGG5</accession>
<reference evidence="2" key="1">
    <citation type="submission" date="2003-12" db="EMBL/GenBank/DDBJ databases">
        <authorList>
            <person name="Schulte U."/>
            <person name="Aign V."/>
            <person name="Hoheisel J."/>
            <person name="Brandt P."/>
            <person name="Fartmann B."/>
            <person name="Holland R."/>
            <person name="Nyakatura G."/>
            <person name="Mewes H.W."/>
            <person name="Mannhaupt G."/>
        </authorList>
    </citation>
    <scope>NUCLEOTIDE SEQUENCE</scope>
</reference>
<evidence type="ECO:0000256" key="1">
    <source>
        <dbReference type="SAM" id="MobiDB-lite"/>
    </source>
</evidence>
<dbReference type="AlphaFoldDB" id="Q6MGG5"/>
<sequence length="356" mass="39789">MKISPSMEYQPFGQGGGSSSSSSSSSPGSSEQSFHTPPESPIPVIYFSSFNNDRHNNDSSPEESELETESRVYTPSQHLSSPPSPFPSLPPGHIRHPTTYPYLSNNRDYQPTTSQRGKRKVSFFPCPDDNDQYSCLCLPPVLTKAMINLASGIKVVVKLVFETLRTGMDWVPPIPPESESDSDFDIERNLERVSGRGKRSRVRKWKGPPPPIFVPMGGLPLFRSDHPAQEVDTAPERWIWRGKNEEPVSLRRLGDGGGAIVDGEWYVKRRDEKNHHDAADVNGNELSTEKKWKGKEKEQTVDVGRISTEVFASGSGDPGKLRRGSYVPTRPDRRGTRWVPRGVHSGAWDEDYIEQS</sequence>
<proteinExistence type="predicted"/>
<feature type="region of interest" description="Disordered" evidence="1">
    <location>
        <begin position="278"/>
        <end position="356"/>
    </location>
</feature>
<name>Q6MGG5_NEUCS</name>
<evidence type="ECO:0000313" key="2">
    <source>
        <dbReference type="EMBL" id="CAE81973.1"/>
    </source>
</evidence>
<protein>
    <submittedName>
        <fullName evidence="2">Uncharacterized protein B13N4.140</fullName>
    </submittedName>
</protein>
<dbReference type="EMBL" id="BX842681">
    <property type="protein sequence ID" value="CAE81973.1"/>
    <property type="molecule type" value="Genomic_DNA"/>
</dbReference>
<organism evidence="2">
    <name type="scientific">Neurospora crassa</name>
    <dbReference type="NCBI Taxonomy" id="5141"/>
    <lineage>
        <taxon>Eukaryota</taxon>
        <taxon>Fungi</taxon>
        <taxon>Dikarya</taxon>
        <taxon>Ascomycota</taxon>
        <taxon>Pezizomycotina</taxon>
        <taxon>Sordariomycetes</taxon>
        <taxon>Sordariomycetidae</taxon>
        <taxon>Sordariales</taxon>
        <taxon>Sordariaceae</taxon>
        <taxon>Neurospora</taxon>
    </lineage>
</organism>
<feature type="compositionally biased region" description="Polar residues" evidence="1">
    <location>
        <begin position="101"/>
        <end position="115"/>
    </location>
</feature>